<evidence type="ECO:0000313" key="2">
    <source>
        <dbReference type="Proteomes" id="UP001425155"/>
    </source>
</evidence>
<dbReference type="InterPro" id="IPR046037">
    <property type="entry name" value="DUF5995"/>
</dbReference>
<protein>
    <submittedName>
        <fullName evidence="1">DUF5995 family protein</fullName>
    </submittedName>
</protein>
<dbReference type="RefSeq" id="WP_342114061.1">
    <property type="nucleotide sequence ID" value="NZ_JBCAUN010000002.1"/>
</dbReference>
<dbReference type="Proteomes" id="UP001425155">
    <property type="component" value="Unassembled WGS sequence"/>
</dbReference>
<dbReference type="EMBL" id="JBCLVG010000002">
    <property type="protein sequence ID" value="MEN1947129.1"/>
    <property type="molecule type" value="Genomic_DNA"/>
</dbReference>
<sequence>MTVALTHVDPSTPIGRVVRDLDEVRRPLDADDGVAVFVDVYREVTALVAQRVTDGTFDDPDFVEVLDVMFAGYFLAVPKALAADRPVSKAWEPLVERRAARLFPLQFALAGMNAHINHDLALAVVTVCAKKDRDPASGSIRADFVRINDVLGELVRPIRRSFLEKTVVQHGAALSPLADMLTNFSMEKARDAAWASALTLWTVRDVPFVRDITRQTLASTVGLVSRQLLTPFDPLGQLQGR</sequence>
<comment type="caution">
    <text evidence="1">The sequence shown here is derived from an EMBL/GenBank/DDBJ whole genome shotgun (WGS) entry which is preliminary data.</text>
</comment>
<keyword evidence="2" id="KW-1185">Reference proteome</keyword>
<organism evidence="1 2">
    <name type="scientific">Leifsonia stereocauli</name>
    <dbReference type="NCBI Taxonomy" id="3134136"/>
    <lineage>
        <taxon>Bacteria</taxon>
        <taxon>Bacillati</taxon>
        <taxon>Actinomycetota</taxon>
        <taxon>Actinomycetes</taxon>
        <taxon>Micrococcales</taxon>
        <taxon>Microbacteriaceae</taxon>
        <taxon>Leifsonia</taxon>
    </lineage>
</organism>
<accession>A0ABU9W557</accession>
<proteinExistence type="predicted"/>
<reference evidence="1 2" key="1">
    <citation type="submission" date="2024-03" db="EMBL/GenBank/DDBJ databases">
        <title>YIM 134122 draft genome.</title>
        <authorList>
            <person name="Zuo S."/>
            <person name="Xiong L."/>
        </authorList>
    </citation>
    <scope>NUCLEOTIDE SEQUENCE [LARGE SCALE GENOMIC DNA]</scope>
    <source>
        <strain evidence="1 2">YIM 134122</strain>
    </source>
</reference>
<gene>
    <name evidence="1" type="ORF">WJX64_11275</name>
</gene>
<dbReference type="Pfam" id="PF19458">
    <property type="entry name" value="DUF5995"/>
    <property type="match status" value="1"/>
</dbReference>
<name>A0ABU9W557_9MICO</name>
<evidence type="ECO:0000313" key="1">
    <source>
        <dbReference type="EMBL" id="MEN1947129.1"/>
    </source>
</evidence>